<dbReference type="HOGENOM" id="CLU_1467205_0_0_11"/>
<keyword evidence="2" id="KW-0472">Membrane</keyword>
<dbReference type="RefSeq" id="WP_005454064.1">
    <property type="nucleotide sequence ID" value="NZ_CM001440.1"/>
</dbReference>
<organism evidence="4 5">
    <name type="scientific">Saccharomonospora cyanea NA-134</name>
    <dbReference type="NCBI Taxonomy" id="882082"/>
    <lineage>
        <taxon>Bacteria</taxon>
        <taxon>Bacillati</taxon>
        <taxon>Actinomycetota</taxon>
        <taxon>Actinomycetes</taxon>
        <taxon>Pseudonocardiales</taxon>
        <taxon>Pseudonocardiaceae</taxon>
        <taxon>Saccharomonospora</taxon>
    </lineage>
</organism>
<dbReference type="Pfam" id="PF03779">
    <property type="entry name" value="SPW"/>
    <property type="match status" value="1"/>
</dbReference>
<dbReference type="Proteomes" id="UP000002791">
    <property type="component" value="Chromosome"/>
</dbReference>
<evidence type="ECO:0000256" key="1">
    <source>
        <dbReference type="SAM" id="MobiDB-lite"/>
    </source>
</evidence>
<reference evidence="4 5" key="1">
    <citation type="submission" date="2011-11" db="EMBL/GenBank/DDBJ databases">
        <title>The Noncontiguous Finished sequence of Saccharomonospora cyanea NA-134.</title>
        <authorList>
            <consortium name="US DOE Joint Genome Institute"/>
            <person name="Lucas S."/>
            <person name="Han J."/>
            <person name="Lapidus A."/>
            <person name="Cheng J.-F."/>
            <person name="Goodwin L."/>
            <person name="Pitluck S."/>
            <person name="Peters L."/>
            <person name="Ovchinnikova G."/>
            <person name="Lu M."/>
            <person name="Detter J.C."/>
            <person name="Han C."/>
            <person name="Tapia R."/>
            <person name="Land M."/>
            <person name="Hauser L."/>
            <person name="Kyrpides N."/>
            <person name="Ivanova N."/>
            <person name="Pagani I."/>
            <person name="Brambilla E.-M."/>
            <person name="Klenk H.-P."/>
            <person name="Woyke T."/>
        </authorList>
    </citation>
    <scope>NUCLEOTIDE SEQUENCE [LARGE SCALE GENOMIC DNA]</scope>
    <source>
        <strain evidence="4 5">NA-134</strain>
    </source>
</reference>
<feature type="region of interest" description="Disordered" evidence="1">
    <location>
        <begin position="1"/>
        <end position="50"/>
    </location>
</feature>
<feature type="transmembrane region" description="Helical" evidence="2">
    <location>
        <begin position="60"/>
        <end position="83"/>
    </location>
</feature>
<feature type="compositionally biased region" description="Polar residues" evidence="1">
    <location>
        <begin position="41"/>
        <end position="50"/>
    </location>
</feature>
<feature type="compositionally biased region" description="Basic residues" evidence="1">
    <location>
        <begin position="1"/>
        <end position="10"/>
    </location>
</feature>
<feature type="transmembrane region" description="Helical" evidence="2">
    <location>
        <begin position="155"/>
        <end position="173"/>
    </location>
</feature>
<keyword evidence="5" id="KW-1185">Reference proteome</keyword>
<dbReference type="STRING" id="882082.SaccyDRAFT_0956"/>
<accession>H5XLK0</accession>
<sequence length="187" mass="19379">MTRHQLRRRAAPPEEPVHPLAPEDNTGPWQGMRPPYANPSAVPQGQREVSSTSPVPYRDVLAGLPAAIVFLAGVWLVVCSWLIDQPSTVLGVGSAVPDIVAGVLLAVFGGAKAVSPFRAAWAGWAALVVGALLIIAPFALDYRGGEAGAAMTNDVVVGAVVMALSVAALVLGARWGSRARATEQESA</sequence>
<proteinExistence type="predicted"/>
<evidence type="ECO:0000313" key="4">
    <source>
        <dbReference type="EMBL" id="EHR59869.1"/>
    </source>
</evidence>
<evidence type="ECO:0000256" key="2">
    <source>
        <dbReference type="SAM" id="Phobius"/>
    </source>
</evidence>
<dbReference type="InterPro" id="IPR005530">
    <property type="entry name" value="SPW"/>
</dbReference>
<dbReference type="EMBL" id="CM001440">
    <property type="protein sequence ID" value="EHR59869.1"/>
    <property type="molecule type" value="Genomic_DNA"/>
</dbReference>
<feature type="transmembrane region" description="Helical" evidence="2">
    <location>
        <begin position="121"/>
        <end position="140"/>
    </location>
</feature>
<keyword evidence="2" id="KW-0812">Transmembrane</keyword>
<name>H5XLK0_9PSEU</name>
<evidence type="ECO:0000313" key="5">
    <source>
        <dbReference type="Proteomes" id="UP000002791"/>
    </source>
</evidence>
<evidence type="ECO:0000259" key="3">
    <source>
        <dbReference type="Pfam" id="PF03779"/>
    </source>
</evidence>
<dbReference type="AlphaFoldDB" id="H5XLK0"/>
<gene>
    <name evidence="4" type="ORF">SaccyDRAFT_0956</name>
</gene>
<protein>
    <submittedName>
        <fullName evidence="4">SPW repeat protein</fullName>
    </submittedName>
</protein>
<keyword evidence="2" id="KW-1133">Transmembrane helix</keyword>
<feature type="transmembrane region" description="Helical" evidence="2">
    <location>
        <begin position="89"/>
        <end position="109"/>
    </location>
</feature>
<dbReference type="eggNOG" id="ENOG5032V7V">
    <property type="taxonomic scope" value="Bacteria"/>
</dbReference>
<feature type="domain" description="SPW repeat-containing integral membrane" evidence="3">
    <location>
        <begin position="66"/>
        <end position="165"/>
    </location>
</feature>